<sequence length="72" mass="7894">MATKFSLYLSFMTDQNKKVRVNIPNPKQPIDASAVNNAVQTIVNKNVFNFPQGALVKALPAQETQTDTTTIA</sequence>
<name>T0D357_ALIAG</name>
<proteinExistence type="predicted"/>
<keyword evidence="2" id="KW-1185">Reference proteome</keyword>
<evidence type="ECO:0000313" key="2">
    <source>
        <dbReference type="Proteomes" id="UP000829401"/>
    </source>
</evidence>
<protein>
    <submittedName>
        <fullName evidence="1">DUF2922 domain-containing protein</fullName>
    </submittedName>
</protein>
<organism evidence="1 2">
    <name type="scientific">Alicyclobacillus acidoterrestris (strain ATCC 49025 / DSM 3922 / CIP 106132 / NCIMB 13137 / GD3B)</name>
    <dbReference type="NCBI Taxonomy" id="1356854"/>
    <lineage>
        <taxon>Bacteria</taxon>
        <taxon>Bacillati</taxon>
        <taxon>Bacillota</taxon>
        <taxon>Bacilli</taxon>
        <taxon>Bacillales</taxon>
        <taxon>Alicyclobacillaceae</taxon>
        <taxon>Alicyclobacillus</taxon>
    </lineage>
</organism>
<gene>
    <name evidence="1" type="ORF">K1I37_03955</name>
</gene>
<dbReference type="AlphaFoldDB" id="T0D357"/>
<dbReference type="Proteomes" id="UP000829401">
    <property type="component" value="Chromosome"/>
</dbReference>
<accession>T0D357</accession>
<dbReference type="InterPro" id="IPR021321">
    <property type="entry name" value="DUF2922"/>
</dbReference>
<dbReference type="KEGG" id="aaco:K1I37_03955"/>
<accession>A0A9E6ZIB6</accession>
<dbReference type="OrthoDB" id="2454247at2"/>
<dbReference type="eggNOG" id="ENOG5033A2M">
    <property type="taxonomic scope" value="Bacteria"/>
</dbReference>
<dbReference type="Pfam" id="PF11148">
    <property type="entry name" value="DUF2922"/>
    <property type="match status" value="1"/>
</dbReference>
<evidence type="ECO:0000313" key="1">
    <source>
        <dbReference type="EMBL" id="UNO49698.1"/>
    </source>
</evidence>
<dbReference type="EMBL" id="CP080467">
    <property type="protein sequence ID" value="UNO49698.1"/>
    <property type="molecule type" value="Genomic_DNA"/>
</dbReference>
<dbReference type="RefSeq" id="WP_021297393.1">
    <property type="nucleotide sequence ID" value="NZ_AURB01000151.1"/>
</dbReference>
<reference evidence="2" key="1">
    <citation type="journal article" date="2022" name="G3 (Bethesda)">
        <title>Unveiling the complete genome sequence of Alicyclobacillus acidoterrestris DSM 3922T, a taint-producing strain.</title>
        <authorList>
            <person name="Leonardo I.C."/>
            <person name="Barreto Crespo M.T."/>
            <person name="Gaspar F.B."/>
        </authorList>
    </citation>
    <scope>NUCLEOTIDE SEQUENCE [LARGE SCALE GENOMIC DNA]</scope>
    <source>
        <strain evidence="2">DSM 3922</strain>
    </source>
</reference>